<evidence type="ECO:0000256" key="1">
    <source>
        <dbReference type="ARBA" id="ARBA00022737"/>
    </source>
</evidence>
<feature type="transmembrane region" description="Helical" evidence="4">
    <location>
        <begin position="283"/>
        <end position="300"/>
    </location>
</feature>
<keyword evidence="2 3" id="KW-0802">TPR repeat</keyword>
<evidence type="ECO:0000313" key="6">
    <source>
        <dbReference type="EMBL" id="OGM16104.1"/>
    </source>
</evidence>
<feature type="transmembrane region" description="Helical" evidence="4">
    <location>
        <begin position="52"/>
        <end position="71"/>
    </location>
</feature>
<dbReference type="SUPFAM" id="SSF48452">
    <property type="entry name" value="TPR-like"/>
    <property type="match status" value="1"/>
</dbReference>
<evidence type="ECO:0000256" key="2">
    <source>
        <dbReference type="ARBA" id="ARBA00022803"/>
    </source>
</evidence>
<dbReference type="Gene3D" id="1.25.40.10">
    <property type="entry name" value="Tetratricopeptide repeat domain"/>
    <property type="match status" value="1"/>
</dbReference>
<proteinExistence type="predicted"/>
<evidence type="ECO:0000259" key="5">
    <source>
        <dbReference type="Pfam" id="PF13231"/>
    </source>
</evidence>
<dbReference type="PANTHER" id="PTHR44227:SF3">
    <property type="entry name" value="PROTEIN O-MANNOSYL-TRANSFERASE TMTC4"/>
    <property type="match status" value="1"/>
</dbReference>
<feature type="transmembrane region" description="Helical" evidence="4">
    <location>
        <begin position="339"/>
        <end position="355"/>
    </location>
</feature>
<feature type="transmembrane region" description="Helical" evidence="4">
    <location>
        <begin position="307"/>
        <end position="324"/>
    </location>
</feature>
<feature type="domain" description="Glycosyltransferase RgtA/B/C/D-like" evidence="5">
    <location>
        <begin position="84"/>
        <end position="221"/>
    </location>
</feature>
<feature type="transmembrane region" description="Helical" evidence="4">
    <location>
        <begin position="177"/>
        <end position="202"/>
    </location>
</feature>
<feature type="transmembrane region" description="Helical" evidence="4">
    <location>
        <begin position="243"/>
        <end position="263"/>
    </location>
</feature>
<dbReference type="AlphaFoldDB" id="A0A1F7XM10"/>
<dbReference type="EMBL" id="MGFY01000029">
    <property type="protein sequence ID" value="OGM16104.1"/>
    <property type="molecule type" value="Genomic_DNA"/>
</dbReference>
<dbReference type="Proteomes" id="UP000178401">
    <property type="component" value="Unassembled WGS sequence"/>
</dbReference>
<feature type="transmembrane region" description="Helical" evidence="4">
    <location>
        <begin position="367"/>
        <end position="384"/>
    </location>
</feature>
<keyword evidence="4" id="KW-0812">Transmembrane</keyword>
<dbReference type="PROSITE" id="PS50005">
    <property type="entry name" value="TPR"/>
    <property type="match status" value="3"/>
</dbReference>
<evidence type="ECO:0000313" key="7">
    <source>
        <dbReference type="Proteomes" id="UP000178401"/>
    </source>
</evidence>
<dbReference type="SMART" id="SM00028">
    <property type="entry name" value="TPR"/>
    <property type="match status" value="3"/>
</dbReference>
<dbReference type="PROSITE" id="PS50293">
    <property type="entry name" value="TPR_REGION"/>
    <property type="match status" value="2"/>
</dbReference>
<keyword evidence="4" id="KW-0472">Membrane</keyword>
<accession>A0A1F7XM10</accession>
<sequence>MNNLLKGRNPYIFIVAISILVYARSLFFGFTYFDDNVLILENLFFLKNIGNFFNAFTMEVFHVLHASAAYYRPMLTISFMLDAIFSGANPFLYHFTSVAIHIVNSCLVYLTLKKIKISDDLSFILAAIFAIHPILTQGVSWLPGRNDSLLALFILPAFIFLIDYFEKLKNKYLIYHFIFFALALFTKESALFLPAVLVFYTYLFFDKKILKSNIWSLLAGWIPIYILWFLLRSIALGNNPAPYTLGSAISAVITNSPAVILFLGKVFLPFNLSVLPTLQDSTLIYGVISLIILVLVLIFSKNKKMSMILFGLIWFLVFLLPSFVRPNTSYVADFLEHRIYAPLVGLFIILSEIDYLKKLKLDNKKVFWGFITILSGLIIINFIHNTNFKDKLIFWKNAVAHSPTHPLAHKNLGAMYYLDGNFTEAEKEFKKSVELNPTEAMIHNNLGLIYFRKGEYDQAQQEYAKELELYPSYDNAFFNWGLLYYTIGEKDKAAEMWLKTVEVNPDHKEALRNLAYYYTVDKKDQMKASYFIQEALKRGVKF</sequence>
<feature type="transmembrane region" description="Helical" evidence="4">
    <location>
        <begin position="148"/>
        <end position="165"/>
    </location>
</feature>
<dbReference type="InterPro" id="IPR019734">
    <property type="entry name" value="TPR_rpt"/>
</dbReference>
<gene>
    <name evidence="6" type="ORF">A2V55_02340</name>
</gene>
<dbReference type="Pfam" id="PF13432">
    <property type="entry name" value="TPR_16"/>
    <property type="match status" value="1"/>
</dbReference>
<feature type="repeat" description="TPR" evidence="3">
    <location>
        <begin position="440"/>
        <end position="473"/>
    </location>
</feature>
<comment type="caution">
    <text evidence="6">The sequence shown here is derived from an EMBL/GenBank/DDBJ whole genome shotgun (WGS) entry which is preliminary data.</text>
</comment>
<feature type="transmembrane region" description="Helical" evidence="4">
    <location>
        <begin position="12"/>
        <end position="32"/>
    </location>
</feature>
<keyword evidence="4" id="KW-1133">Transmembrane helix</keyword>
<dbReference type="InterPro" id="IPR011990">
    <property type="entry name" value="TPR-like_helical_dom_sf"/>
</dbReference>
<dbReference type="InterPro" id="IPR052346">
    <property type="entry name" value="O-mannosyl-transferase_TMTC"/>
</dbReference>
<keyword evidence="1" id="KW-0677">Repeat</keyword>
<feature type="transmembrane region" description="Helical" evidence="4">
    <location>
        <begin position="123"/>
        <end position="142"/>
    </location>
</feature>
<evidence type="ECO:0000256" key="4">
    <source>
        <dbReference type="SAM" id="Phobius"/>
    </source>
</evidence>
<organism evidence="6 7">
    <name type="scientific">Candidatus Woesebacteria bacterium RBG_19FT_COMBO_37_29</name>
    <dbReference type="NCBI Taxonomy" id="1802486"/>
    <lineage>
        <taxon>Bacteria</taxon>
        <taxon>Candidatus Woeseibacteriota</taxon>
    </lineage>
</organism>
<feature type="transmembrane region" description="Helical" evidence="4">
    <location>
        <begin position="214"/>
        <end position="231"/>
    </location>
</feature>
<dbReference type="Pfam" id="PF13231">
    <property type="entry name" value="PMT_2"/>
    <property type="match status" value="1"/>
</dbReference>
<reference evidence="6 7" key="1">
    <citation type="journal article" date="2016" name="Nat. Commun.">
        <title>Thousands of microbial genomes shed light on interconnected biogeochemical processes in an aquifer system.</title>
        <authorList>
            <person name="Anantharaman K."/>
            <person name="Brown C.T."/>
            <person name="Hug L.A."/>
            <person name="Sharon I."/>
            <person name="Castelle C.J."/>
            <person name="Probst A.J."/>
            <person name="Thomas B.C."/>
            <person name="Singh A."/>
            <person name="Wilkins M.J."/>
            <person name="Karaoz U."/>
            <person name="Brodie E.L."/>
            <person name="Williams K.H."/>
            <person name="Hubbard S.S."/>
            <person name="Banfield J.F."/>
        </authorList>
    </citation>
    <scope>NUCLEOTIDE SEQUENCE [LARGE SCALE GENOMIC DNA]</scope>
</reference>
<evidence type="ECO:0000256" key="3">
    <source>
        <dbReference type="PROSITE-ProRule" id="PRU00339"/>
    </source>
</evidence>
<feature type="repeat" description="TPR" evidence="3">
    <location>
        <begin position="474"/>
        <end position="507"/>
    </location>
</feature>
<protein>
    <recommendedName>
        <fullName evidence="5">Glycosyltransferase RgtA/B/C/D-like domain-containing protein</fullName>
    </recommendedName>
</protein>
<dbReference type="Pfam" id="PF13424">
    <property type="entry name" value="TPR_12"/>
    <property type="match status" value="1"/>
</dbReference>
<dbReference type="InterPro" id="IPR038731">
    <property type="entry name" value="RgtA/B/C-like"/>
</dbReference>
<feature type="transmembrane region" description="Helical" evidence="4">
    <location>
        <begin position="91"/>
        <end position="111"/>
    </location>
</feature>
<dbReference type="PANTHER" id="PTHR44227">
    <property type="match status" value="1"/>
</dbReference>
<name>A0A1F7XM10_9BACT</name>
<feature type="repeat" description="TPR" evidence="3">
    <location>
        <begin position="406"/>
        <end position="439"/>
    </location>
</feature>